<dbReference type="Pfam" id="PF01663">
    <property type="entry name" value="Phosphodiest"/>
    <property type="match status" value="2"/>
</dbReference>
<dbReference type="InterPro" id="IPR002591">
    <property type="entry name" value="Phosphodiest/P_Trfase"/>
</dbReference>
<gene>
    <name evidence="1" type="ORF">F5544_39485</name>
</gene>
<dbReference type="AlphaFoldDB" id="A0A6G9YQY3"/>
<accession>A0A6G9YQY3</accession>
<organism evidence="1 2">
    <name type="scientific">Nocardia arthritidis</name>
    <dbReference type="NCBI Taxonomy" id="228602"/>
    <lineage>
        <taxon>Bacteria</taxon>
        <taxon>Bacillati</taxon>
        <taxon>Actinomycetota</taxon>
        <taxon>Actinomycetes</taxon>
        <taxon>Mycobacteriales</taxon>
        <taxon>Nocardiaceae</taxon>
        <taxon>Nocardia</taxon>
    </lineage>
</organism>
<dbReference type="GO" id="GO:0016740">
    <property type="term" value="F:transferase activity"/>
    <property type="evidence" value="ECO:0007669"/>
    <property type="project" value="UniProtKB-KW"/>
</dbReference>
<dbReference type="GO" id="GO:0016787">
    <property type="term" value="F:hydrolase activity"/>
    <property type="evidence" value="ECO:0007669"/>
    <property type="project" value="UniProtKB-KW"/>
</dbReference>
<dbReference type="InterPro" id="IPR017850">
    <property type="entry name" value="Alkaline_phosphatase_core_sf"/>
</dbReference>
<dbReference type="RefSeq" id="WP_238846908.1">
    <property type="nucleotide sequence ID" value="NZ_CP046172.1"/>
</dbReference>
<dbReference type="Gene3D" id="3.40.720.10">
    <property type="entry name" value="Alkaline Phosphatase, subunit A"/>
    <property type="match status" value="1"/>
</dbReference>
<dbReference type="PROSITE" id="PS51257">
    <property type="entry name" value="PROKAR_LIPOPROTEIN"/>
    <property type="match status" value="1"/>
</dbReference>
<sequence length="538" mass="56317">MNKFKSGIAVVCACAMGMIASGCSGDTETKRDEHVLLLSIDGMHQSDLAGYVRSHPDSALAKLVGRGASFTNAQTPIPSDSFPGLIAAISGGNPKTTGVYYDDTWARDLLPAGTTNCADAKKGTEVSLTEDLDKDQHRIDAGQGLTGLPDGIGKLTGDPSVLLDPAKLPVAPASCKPLAPNEYLKVNTVFSVLHAAGKRTAWSDKHPAYVIANGKGGRSIDDLFTPEINSAAPGSDADWTKDNQLTRRYDAYKVDAVVNEIAGKDHSGAEQVGVPAIFGMNFQSVSTAQKLPASKGYLPDGKPGELLSGALDFVDQQVGRLVTALDKAGLTDKTSIILTAKHGQSPIDPSTLTRVDDKKIVDAINTEWAATHPGTPKLVAHAIDDSAIVMWLTDRSADAAAFVKRKLLETNGTGTDIKGDPKPYTASGVDRDKVYAGADAAKFFGVSPDDPRVPDIYAGAVPGTVYTGGKSKIAEHGGMTPDDRHVPIVVAGKGIGKSSVDAEVSLTQIAPTILRRLDLDPNKLDAVAAEHTAVLPGL</sequence>
<name>A0A6G9YQY3_9NOCA</name>
<proteinExistence type="predicted"/>
<evidence type="ECO:0000313" key="1">
    <source>
        <dbReference type="EMBL" id="QIS15715.1"/>
    </source>
</evidence>
<dbReference type="EMBL" id="CP046172">
    <property type="protein sequence ID" value="QIS15715.1"/>
    <property type="molecule type" value="Genomic_DNA"/>
</dbReference>
<keyword evidence="1" id="KW-0378">Hydrolase</keyword>
<dbReference type="SUPFAM" id="SSF53649">
    <property type="entry name" value="Alkaline phosphatase-like"/>
    <property type="match status" value="1"/>
</dbReference>
<keyword evidence="2" id="KW-1185">Reference proteome</keyword>
<reference evidence="1 2" key="1">
    <citation type="journal article" date="2019" name="ACS Chem. Biol.">
        <title>Identification and Mobilization of a Cryptic Antibiotic Biosynthesis Gene Locus from a Human-Pathogenic Nocardia Isolate.</title>
        <authorList>
            <person name="Herisse M."/>
            <person name="Ishida K."/>
            <person name="Porter J.L."/>
            <person name="Howden B."/>
            <person name="Hertweck C."/>
            <person name="Stinear T.P."/>
            <person name="Pidot S.J."/>
        </authorList>
    </citation>
    <scope>NUCLEOTIDE SEQUENCE [LARGE SCALE GENOMIC DNA]</scope>
    <source>
        <strain evidence="1 2">AUSMDU00012717</strain>
    </source>
</reference>
<dbReference type="Proteomes" id="UP000503540">
    <property type="component" value="Chromosome"/>
</dbReference>
<protein>
    <submittedName>
        <fullName evidence="1">Sulfatase-like hydrolase/transferase</fullName>
    </submittedName>
</protein>
<dbReference type="KEGG" id="nah:F5544_39485"/>
<keyword evidence="1" id="KW-0808">Transferase</keyword>
<evidence type="ECO:0000313" key="2">
    <source>
        <dbReference type="Proteomes" id="UP000503540"/>
    </source>
</evidence>